<sequence>MAESSSTSTEELLDRMLTRLAFCDDSNLEALISKLLPLTISSLSSSPSNSLRNKALEILSHVNKRVKHQPEIRLPLAELWKMYTEPNAAPMVKNFCIVYIEMAFERAHLKEKEDMAPELVRSISKLPQQHQDIILRIAVRVIGECHASGIDDEVAAKYRLISGLQDREQFIEICLHSVLYQMPSQGGESPPGLSVAQANRVTGKHPLKKDVILTIKLGILNVIEAMEMEPELVYPLYLSASVDCQEPVVRRGEELLKKKAFAANLDDQKLINKLFLLFNGTVGAENIAPEFKVSPGNAALKAKLMSIFCRSITAANSFPATLQCIFGCMYDNNGEKIISRKWYHLKAEAAGNGIHCLGFQTCKDLRVMFCIMFISVEAFTEGDCSTPNQSLLEGYISPNTKQIKYNRCHWLSIQANLDQIKLMGPVILNGILKFLDGYSYSESDAIARETKSFSFQAIGLLAQRLPQLFRDKIEMAVRLFDALKVESPYLRLVIQEATSALAIAYKVILPHSLSKSLCESLCPYPNEGAPPTVLTNLEKLLLNNFQVEQSEVRFCAVRWATSLFDLQHCPSRFVCMLGAADSKLDIR</sequence>
<evidence type="ECO:0000313" key="1">
    <source>
        <dbReference type="EMBL" id="KAJ0102383.1"/>
    </source>
</evidence>
<dbReference type="Proteomes" id="UP001164250">
    <property type="component" value="Chromosome 3"/>
</dbReference>
<organism evidence="1 2">
    <name type="scientific">Pistacia atlantica</name>
    <dbReference type="NCBI Taxonomy" id="434234"/>
    <lineage>
        <taxon>Eukaryota</taxon>
        <taxon>Viridiplantae</taxon>
        <taxon>Streptophyta</taxon>
        <taxon>Embryophyta</taxon>
        <taxon>Tracheophyta</taxon>
        <taxon>Spermatophyta</taxon>
        <taxon>Magnoliopsida</taxon>
        <taxon>eudicotyledons</taxon>
        <taxon>Gunneridae</taxon>
        <taxon>Pentapetalae</taxon>
        <taxon>rosids</taxon>
        <taxon>malvids</taxon>
        <taxon>Sapindales</taxon>
        <taxon>Anacardiaceae</taxon>
        <taxon>Pistacia</taxon>
    </lineage>
</organism>
<reference evidence="2" key="1">
    <citation type="journal article" date="2023" name="G3 (Bethesda)">
        <title>Genome assembly and association tests identify interacting loci associated with vigor, precocity, and sex in interspecific pistachio rootstocks.</title>
        <authorList>
            <person name="Palmer W."/>
            <person name="Jacygrad E."/>
            <person name="Sagayaradj S."/>
            <person name="Cavanaugh K."/>
            <person name="Han R."/>
            <person name="Bertier L."/>
            <person name="Beede B."/>
            <person name="Kafkas S."/>
            <person name="Golino D."/>
            <person name="Preece J."/>
            <person name="Michelmore R."/>
        </authorList>
    </citation>
    <scope>NUCLEOTIDE SEQUENCE [LARGE SCALE GENOMIC DNA]</scope>
</reference>
<keyword evidence="2" id="KW-1185">Reference proteome</keyword>
<name>A0ACC1BT45_9ROSI</name>
<proteinExistence type="predicted"/>
<protein>
    <submittedName>
        <fullName evidence="1">Uncharacterized protein</fullName>
    </submittedName>
</protein>
<dbReference type="EMBL" id="CM047899">
    <property type="protein sequence ID" value="KAJ0102383.1"/>
    <property type="molecule type" value="Genomic_DNA"/>
</dbReference>
<evidence type="ECO:0000313" key="2">
    <source>
        <dbReference type="Proteomes" id="UP001164250"/>
    </source>
</evidence>
<comment type="caution">
    <text evidence="1">The sequence shown here is derived from an EMBL/GenBank/DDBJ whole genome shotgun (WGS) entry which is preliminary data.</text>
</comment>
<accession>A0ACC1BT45</accession>
<gene>
    <name evidence="1" type="ORF">Patl1_05581</name>
</gene>